<evidence type="ECO:0000256" key="3">
    <source>
        <dbReference type="ARBA" id="ARBA00023024"/>
    </source>
</evidence>
<evidence type="ECO:0000256" key="1">
    <source>
        <dbReference type="ARBA" id="ARBA00000822"/>
    </source>
</evidence>
<dbReference type="PROSITE" id="PS01095">
    <property type="entry name" value="GH18_1"/>
    <property type="match status" value="1"/>
</dbReference>
<dbReference type="GO" id="GO:0005576">
    <property type="term" value="C:extracellular region"/>
    <property type="evidence" value="ECO:0007669"/>
    <property type="project" value="TreeGrafter"/>
</dbReference>
<dbReference type="SMART" id="SM00636">
    <property type="entry name" value="Glyco_18"/>
    <property type="match status" value="1"/>
</dbReference>
<dbReference type="Pfam" id="PF00704">
    <property type="entry name" value="Glyco_hydro_18"/>
    <property type="match status" value="1"/>
</dbReference>
<dbReference type="InterPro" id="IPR050314">
    <property type="entry name" value="Glycosyl_Hydrlase_18"/>
</dbReference>
<comment type="similarity">
    <text evidence="8">Belongs to the glycosyl hydrolase 18 family.</text>
</comment>
<organism evidence="10 11">
    <name type="scientific">Blyttiomyces helicus</name>
    <dbReference type="NCBI Taxonomy" id="388810"/>
    <lineage>
        <taxon>Eukaryota</taxon>
        <taxon>Fungi</taxon>
        <taxon>Fungi incertae sedis</taxon>
        <taxon>Chytridiomycota</taxon>
        <taxon>Chytridiomycota incertae sedis</taxon>
        <taxon>Chytridiomycetes</taxon>
        <taxon>Chytridiomycetes incertae sedis</taxon>
        <taxon>Blyttiomyces</taxon>
    </lineage>
</organism>
<keyword evidence="3" id="KW-0146">Chitin degradation</keyword>
<dbReference type="EMBL" id="ML000554">
    <property type="protein sequence ID" value="RKO84055.1"/>
    <property type="molecule type" value="Genomic_DNA"/>
</dbReference>
<dbReference type="Gene3D" id="3.20.20.80">
    <property type="entry name" value="Glycosidases"/>
    <property type="match status" value="1"/>
</dbReference>
<evidence type="ECO:0000313" key="11">
    <source>
        <dbReference type="Proteomes" id="UP000269721"/>
    </source>
</evidence>
<evidence type="ECO:0000256" key="5">
    <source>
        <dbReference type="ARBA" id="ARBA00023295"/>
    </source>
</evidence>
<dbReference type="SUPFAM" id="SSF51445">
    <property type="entry name" value="(Trans)glycosidases"/>
    <property type="match status" value="1"/>
</dbReference>
<dbReference type="Proteomes" id="UP000269721">
    <property type="component" value="Unassembled WGS sequence"/>
</dbReference>
<protein>
    <submittedName>
        <fullName evidence="10">Glycoside hydrolase superfamily</fullName>
    </submittedName>
</protein>
<reference evidence="11" key="1">
    <citation type="journal article" date="2018" name="Nat. Microbiol.">
        <title>Leveraging single-cell genomics to expand the fungal tree of life.</title>
        <authorList>
            <person name="Ahrendt S.R."/>
            <person name="Quandt C.A."/>
            <person name="Ciobanu D."/>
            <person name="Clum A."/>
            <person name="Salamov A."/>
            <person name="Andreopoulos B."/>
            <person name="Cheng J.F."/>
            <person name="Woyke T."/>
            <person name="Pelin A."/>
            <person name="Henrissat B."/>
            <person name="Reynolds N.K."/>
            <person name="Benny G.L."/>
            <person name="Smith M.E."/>
            <person name="James T.Y."/>
            <person name="Grigoriev I.V."/>
        </authorList>
    </citation>
    <scope>NUCLEOTIDE SEQUENCE [LARGE SCALE GENOMIC DNA]</scope>
</reference>
<keyword evidence="5 7" id="KW-0326">Glycosidase</keyword>
<accession>A0A4P9VYL4</accession>
<evidence type="ECO:0000256" key="2">
    <source>
        <dbReference type="ARBA" id="ARBA00022801"/>
    </source>
</evidence>
<dbReference type="OrthoDB" id="73875at2759"/>
<comment type="catalytic activity">
    <reaction evidence="1">
        <text>Random endo-hydrolysis of N-acetyl-beta-D-glucosaminide (1-&gt;4)-beta-linkages in chitin and chitodextrins.</text>
        <dbReference type="EC" id="3.2.1.14"/>
    </reaction>
</comment>
<evidence type="ECO:0000313" key="10">
    <source>
        <dbReference type="EMBL" id="RKO84055.1"/>
    </source>
</evidence>
<dbReference type="GO" id="GO:0008061">
    <property type="term" value="F:chitin binding"/>
    <property type="evidence" value="ECO:0007669"/>
    <property type="project" value="InterPro"/>
</dbReference>
<evidence type="ECO:0000256" key="4">
    <source>
        <dbReference type="ARBA" id="ARBA00023277"/>
    </source>
</evidence>
<name>A0A4P9VYL4_9FUNG</name>
<feature type="domain" description="GH18" evidence="9">
    <location>
        <begin position="1"/>
        <end position="293"/>
    </location>
</feature>
<dbReference type="InterPro" id="IPR001579">
    <property type="entry name" value="Glyco_hydro_18_chit_AS"/>
</dbReference>
<sequence>MERSPLIPPRLAALAQQHSVKLGLSVGGWVGAGAFSQLAANITAVNTFATAVNSVLTTYQFDGVDIDWEYPGQAGSTNNFDATNDTPNFLRLLQVLRLTLGSTKFISAAVAEHLFLVNGAPVPTLPAFAALLDWINLMVYDNFGPWVTTTAHDAPFSAFKAAASLWHSAGFAKSQIVVGYPLYGRIADVKVGTAGLGLPIIKFELLNGGNTFTYDQLVAEFVADSRWTRHWDATQLAAWWGNPAIGQFATVPDPQAAQARAAWVAEVGLGGMFLWEVTQDSKNIMLAAVGSAI</sequence>
<dbReference type="PANTHER" id="PTHR11177">
    <property type="entry name" value="CHITINASE"/>
    <property type="match status" value="1"/>
</dbReference>
<dbReference type="GO" id="GO:0006032">
    <property type="term" value="P:chitin catabolic process"/>
    <property type="evidence" value="ECO:0007669"/>
    <property type="project" value="UniProtKB-KW"/>
</dbReference>
<evidence type="ECO:0000256" key="7">
    <source>
        <dbReference type="RuleBase" id="RU000489"/>
    </source>
</evidence>
<dbReference type="InterPro" id="IPR029070">
    <property type="entry name" value="Chitinase_insertion_sf"/>
</dbReference>
<gene>
    <name evidence="10" type="ORF">BDK51DRAFT_49475</name>
</gene>
<evidence type="ECO:0000259" key="9">
    <source>
        <dbReference type="PROSITE" id="PS51910"/>
    </source>
</evidence>
<dbReference type="Gene3D" id="3.10.50.10">
    <property type="match status" value="1"/>
</dbReference>
<evidence type="ECO:0000256" key="8">
    <source>
        <dbReference type="RuleBase" id="RU004453"/>
    </source>
</evidence>
<keyword evidence="2 7" id="KW-0378">Hydrolase</keyword>
<dbReference type="InterPro" id="IPR001223">
    <property type="entry name" value="Glyco_hydro18_cat"/>
</dbReference>
<proteinExistence type="inferred from homology"/>
<keyword evidence="6" id="KW-0624">Polysaccharide degradation</keyword>
<evidence type="ECO:0000256" key="6">
    <source>
        <dbReference type="ARBA" id="ARBA00023326"/>
    </source>
</evidence>
<dbReference type="AlphaFoldDB" id="A0A4P9VYL4"/>
<dbReference type="PANTHER" id="PTHR11177:SF392">
    <property type="entry name" value="HAP41P"/>
    <property type="match status" value="1"/>
</dbReference>
<keyword evidence="4" id="KW-0119">Carbohydrate metabolism</keyword>
<dbReference type="GO" id="GO:0008843">
    <property type="term" value="F:endochitinase activity"/>
    <property type="evidence" value="ECO:0007669"/>
    <property type="project" value="UniProtKB-EC"/>
</dbReference>
<dbReference type="InterPro" id="IPR017853">
    <property type="entry name" value="GH"/>
</dbReference>
<dbReference type="PROSITE" id="PS51910">
    <property type="entry name" value="GH18_2"/>
    <property type="match status" value="1"/>
</dbReference>
<keyword evidence="11" id="KW-1185">Reference proteome</keyword>
<dbReference type="GO" id="GO:0000272">
    <property type="term" value="P:polysaccharide catabolic process"/>
    <property type="evidence" value="ECO:0007669"/>
    <property type="project" value="UniProtKB-KW"/>
</dbReference>
<dbReference type="InterPro" id="IPR011583">
    <property type="entry name" value="Chitinase_II/V-like_cat"/>
</dbReference>